<evidence type="ECO:0000313" key="14">
    <source>
        <dbReference type="Proteomes" id="UP000001514"/>
    </source>
</evidence>
<reference evidence="13 14" key="1">
    <citation type="journal article" date="2011" name="Science">
        <title>The Selaginella genome identifies genetic changes associated with the evolution of vascular plants.</title>
        <authorList>
            <person name="Banks J.A."/>
            <person name="Nishiyama T."/>
            <person name="Hasebe M."/>
            <person name="Bowman J.L."/>
            <person name="Gribskov M."/>
            <person name="dePamphilis C."/>
            <person name="Albert V.A."/>
            <person name="Aono N."/>
            <person name="Aoyama T."/>
            <person name="Ambrose B.A."/>
            <person name="Ashton N.W."/>
            <person name="Axtell M.J."/>
            <person name="Barker E."/>
            <person name="Barker M.S."/>
            <person name="Bennetzen J.L."/>
            <person name="Bonawitz N.D."/>
            <person name="Chapple C."/>
            <person name="Cheng C."/>
            <person name="Correa L.G."/>
            <person name="Dacre M."/>
            <person name="DeBarry J."/>
            <person name="Dreyer I."/>
            <person name="Elias M."/>
            <person name="Engstrom E.M."/>
            <person name="Estelle M."/>
            <person name="Feng L."/>
            <person name="Finet C."/>
            <person name="Floyd S.K."/>
            <person name="Frommer W.B."/>
            <person name="Fujita T."/>
            <person name="Gramzow L."/>
            <person name="Gutensohn M."/>
            <person name="Harholt J."/>
            <person name="Hattori M."/>
            <person name="Heyl A."/>
            <person name="Hirai T."/>
            <person name="Hiwatashi Y."/>
            <person name="Ishikawa M."/>
            <person name="Iwata M."/>
            <person name="Karol K.G."/>
            <person name="Koehler B."/>
            <person name="Kolukisaoglu U."/>
            <person name="Kubo M."/>
            <person name="Kurata T."/>
            <person name="Lalonde S."/>
            <person name="Li K."/>
            <person name="Li Y."/>
            <person name="Litt A."/>
            <person name="Lyons E."/>
            <person name="Manning G."/>
            <person name="Maruyama T."/>
            <person name="Michael T.P."/>
            <person name="Mikami K."/>
            <person name="Miyazaki S."/>
            <person name="Morinaga S."/>
            <person name="Murata T."/>
            <person name="Mueller-Roeber B."/>
            <person name="Nelson D.R."/>
            <person name="Obara M."/>
            <person name="Oguri Y."/>
            <person name="Olmstead R.G."/>
            <person name="Onodera N."/>
            <person name="Petersen B.L."/>
            <person name="Pils B."/>
            <person name="Prigge M."/>
            <person name="Rensing S.A."/>
            <person name="Riano-Pachon D.M."/>
            <person name="Roberts A.W."/>
            <person name="Sato Y."/>
            <person name="Scheller H.V."/>
            <person name="Schulz B."/>
            <person name="Schulz C."/>
            <person name="Shakirov E.V."/>
            <person name="Shibagaki N."/>
            <person name="Shinohara N."/>
            <person name="Shippen D.E."/>
            <person name="Soerensen I."/>
            <person name="Sotooka R."/>
            <person name="Sugimoto N."/>
            <person name="Sugita M."/>
            <person name="Sumikawa N."/>
            <person name="Tanurdzic M."/>
            <person name="Theissen G."/>
            <person name="Ulvskov P."/>
            <person name="Wakazuki S."/>
            <person name="Weng J.K."/>
            <person name="Willats W.W."/>
            <person name="Wipf D."/>
            <person name="Wolf P.G."/>
            <person name="Yang L."/>
            <person name="Zimmer A.D."/>
            <person name="Zhu Q."/>
            <person name="Mitros T."/>
            <person name="Hellsten U."/>
            <person name="Loque D."/>
            <person name="Otillar R."/>
            <person name="Salamov A."/>
            <person name="Schmutz J."/>
            <person name="Shapiro H."/>
            <person name="Lindquist E."/>
            <person name="Lucas S."/>
            <person name="Rokhsar D."/>
            <person name="Grigoriev I.V."/>
        </authorList>
    </citation>
    <scope>NUCLEOTIDE SEQUENCE [LARGE SCALE GENOMIC DNA]</scope>
</reference>
<dbReference type="InterPro" id="IPR027794">
    <property type="entry name" value="tRNase_Z_dom"/>
</dbReference>
<comment type="cofactor">
    <cofactor evidence="2">
        <name>Zn(2+)</name>
        <dbReference type="ChEBI" id="CHEBI:29105"/>
    </cofactor>
</comment>
<dbReference type="Pfam" id="PF13691">
    <property type="entry name" value="Lactamase_B_4"/>
    <property type="match status" value="1"/>
</dbReference>
<dbReference type="KEGG" id="smo:SELMODRAFT_97243"/>
<dbReference type="Gene3D" id="3.60.15.10">
    <property type="entry name" value="Ribonuclease Z/Hydroxyacylglutathione hydrolase-like"/>
    <property type="match status" value="2"/>
</dbReference>
<gene>
    <name evidence="13" type="ORF">SELMODRAFT_97243</name>
</gene>
<accession>D8RMF9</accession>
<dbReference type="FunCoup" id="D8RMF9">
    <property type="interactions" value="4800"/>
</dbReference>
<protein>
    <recommendedName>
        <fullName evidence="5">ribonuclease Z</fullName>
        <ecNumber evidence="5">3.1.26.11</ecNumber>
    </recommendedName>
</protein>
<keyword evidence="14" id="KW-1185">Reference proteome</keyword>
<dbReference type="AlphaFoldDB" id="D8RMF9"/>
<comment type="catalytic activity">
    <reaction evidence="1">
        <text>Endonucleolytic cleavage of RNA, removing extra 3' nucleotides from tRNA precursor, generating 3' termini of tRNAs. A 3'-hydroxy group is left at the tRNA terminus and a 5'-phosphoryl group is left at the trailer molecule.</text>
        <dbReference type="EC" id="3.1.26.11"/>
    </reaction>
</comment>
<dbReference type="InterPro" id="IPR036866">
    <property type="entry name" value="RibonucZ/Hydroxyglut_hydro"/>
</dbReference>
<keyword evidence="11" id="KW-0862">Zinc</keyword>
<evidence type="ECO:0000256" key="10">
    <source>
        <dbReference type="ARBA" id="ARBA00022801"/>
    </source>
</evidence>
<dbReference type="InterPro" id="IPR013471">
    <property type="entry name" value="RNase_Z/BN"/>
</dbReference>
<evidence type="ECO:0000313" key="13">
    <source>
        <dbReference type="EMBL" id="EFJ26333.1"/>
    </source>
</evidence>
<evidence type="ECO:0000256" key="4">
    <source>
        <dbReference type="ARBA" id="ARBA00011738"/>
    </source>
</evidence>
<feature type="domain" description="tRNase Z endonuclease" evidence="12">
    <location>
        <begin position="35"/>
        <end position="97"/>
    </location>
</feature>
<dbReference type="CDD" id="cd07718">
    <property type="entry name" value="RNaseZ_ELAC1_ELAC2-C-term-like_MBL-fold"/>
    <property type="match status" value="1"/>
</dbReference>
<evidence type="ECO:0000256" key="8">
    <source>
        <dbReference type="ARBA" id="ARBA00022723"/>
    </source>
</evidence>
<keyword evidence="10" id="KW-0378">Hydrolase</keyword>
<dbReference type="EC" id="3.1.26.11" evidence="5"/>
<dbReference type="eggNOG" id="KOG2121">
    <property type="taxonomic scope" value="Eukaryota"/>
</dbReference>
<dbReference type="Proteomes" id="UP000001514">
    <property type="component" value="Unassembled WGS sequence"/>
</dbReference>
<evidence type="ECO:0000256" key="9">
    <source>
        <dbReference type="ARBA" id="ARBA00022759"/>
    </source>
</evidence>
<dbReference type="PANTHER" id="PTHR12553">
    <property type="entry name" value="ZINC PHOSPHODIESTERASE ELAC PROTEIN 2"/>
    <property type="match status" value="1"/>
</dbReference>
<dbReference type="GO" id="GO:1990180">
    <property type="term" value="P:mitochondrial tRNA 3'-end processing"/>
    <property type="evidence" value="ECO:0000318"/>
    <property type="project" value="GO_Central"/>
</dbReference>
<dbReference type="EMBL" id="GL377584">
    <property type="protein sequence ID" value="EFJ26333.1"/>
    <property type="molecule type" value="Genomic_DNA"/>
</dbReference>
<dbReference type="Gramene" id="EFJ26333">
    <property type="protein sequence ID" value="EFJ26333"/>
    <property type="gene ID" value="SELMODRAFT_97243"/>
</dbReference>
<evidence type="ECO:0000256" key="11">
    <source>
        <dbReference type="ARBA" id="ARBA00022833"/>
    </source>
</evidence>
<comment type="subunit">
    <text evidence="4">Homodimer.</text>
</comment>
<keyword evidence="9" id="KW-0255">Endonuclease</keyword>
<dbReference type="Pfam" id="PF23023">
    <property type="entry name" value="Anti-Pycsar_Apyc1"/>
    <property type="match status" value="1"/>
</dbReference>
<name>D8RMF9_SELML</name>
<proteinExistence type="inferred from homology"/>
<dbReference type="FunFam" id="3.60.15.10:FF:000037">
    <property type="entry name" value="tRNAse Z4"/>
    <property type="match status" value="1"/>
</dbReference>
<organism evidence="14">
    <name type="scientific">Selaginella moellendorffii</name>
    <name type="common">Spikemoss</name>
    <dbReference type="NCBI Taxonomy" id="88036"/>
    <lineage>
        <taxon>Eukaryota</taxon>
        <taxon>Viridiplantae</taxon>
        <taxon>Streptophyta</taxon>
        <taxon>Embryophyta</taxon>
        <taxon>Tracheophyta</taxon>
        <taxon>Lycopodiopsida</taxon>
        <taxon>Selaginellales</taxon>
        <taxon>Selaginellaceae</taxon>
        <taxon>Selaginella</taxon>
    </lineage>
</organism>
<dbReference type="InParanoid" id="D8RMF9"/>
<keyword evidence="8" id="KW-0479">Metal-binding</keyword>
<dbReference type="GO" id="GO:0046872">
    <property type="term" value="F:metal ion binding"/>
    <property type="evidence" value="ECO:0007669"/>
    <property type="project" value="UniProtKB-KW"/>
</dbReference>
<evidence type="ECO:0000259" key="12">
    <source>
        <dbReference type="Pfam" id="PF13691"/>
    </source>
</evidence>
<evidence type="ECO:0000256" key="7">
    <source>
        <dbReference type="ARBA" id="ARBA00022722"/>
    </source>
</evidence>
<evidence type="ECO:0000256" key="6">
    <source>
        <dbReference type="ARBA" id="ARBA00022694"/>
    </source>
</evidence>
<keyword evidence="6" id="KW-0819">tRNA processing</keyword>
<dbReference type="GO" id="GO:0005739">
    <property type="term" value="C:mitochondrion"/>
    <property type="evidence" value="ECO:0000318"/>
    <property type="project" value="GO_Central"/>
</dbReference>
<dbReference type="HOGENOM" id="CLU_006220_2_0_1"/>
<evidence type="ECO:0000256" key="3">
    <source>
        <dbReference type="ARBA" id="ARBA00007823"/>
    </source>
</evidence>
<sequence length="825" mass="89566">MRDPREASATSRFDSLLFLLCDAHSGELLQIFGTGMDTGETSPCVLLFFDSKRFVFNAGEGLQRFCQENKIKLSKAWNGGIVDHVLLTRVCSETAGGLAGALLTLAGDVGLTLNIWGPSDLQCLITAMSTYLPNASFFYTHAFGKDGKLLPEHAKDPNIAVLLEDDLVKISAVLLVPFSDKQGEGSSKKFRPGDVAVVYVCELPEVRGKFDPVKAAALGLRPGRKYALLQSGTSVLSDDGTTEILPESVMEPSSPGPKVILVDCPTMFHIPSLLTANGLKGLYTSDGAASVACIVHMSPAIVVNDSKYQDWMRLFGSTEHILAGSGCSNSLSPILKSSAKILSKLNFACPYVFPVPGYGYESSKNQQILLQQQNNLSVTIAKNLLKFRLLPLSGLGMDGSSVPEAFDGKVHTEELIECVPEILPLTEKLKEFWKAYGSKDLVEEPWFDKGADSRSLSSSSLTKEIPDTLKAIGRKEVELIFLGTGSSQPSTYRNVSAIYVHLFANGGMLLDCGEGTYGQLLRRYRVFRTDSVVAGLRLIWISHIHADHHGGLSRILSVRRQLLSKSGNVEPLLVVGPKLLKRVLEAYDMVEDLGVEFLDCSQTTLEASDIAAGGQPKGFVSSIVSGSQEGRSGLMQWVQRGYHLRNGLDEAGRSKLQDTLQALGLSSLVSVPVIHCPHAFGVVLEAQNKADTSKAGWKLAYSGDTRPCKAFIEASYGATVFIHEATFEDGMSEEAVSKMHSSTHEAIQAGALARAYRTILTHFSQRYSKVPVFDDSYNDRTCVAFDLMSIDLVDLPLLPSLIPVLKLLFKDDQAEEQAVPEAVAQ</sequence>
<dbReference type="STRING" id="88036.D8RMF9"/>
<evidence type="ECO:0000256" key="1">
    <source>
        <dbReference type="ARBA" id="ARBA00000402"/>
    </source>
</evidence>
<dbReference type="HAMAP" id="MF_01818">
    <property type="entry name" value="RNase_Z_BN"/>
    <property type="match status" value="1"/>
</dbReference>
<dbReference type="InterPro" id="IPR047151">
    <property type="entry name" value="RNZ2-like"/>
</dbReference>
<evidence type="ECO:0000256" key="2">
    <source>
        <dbReference type="ARBA" id="ARBA00001947"/>
    </source>
</evidence>
<keyword evidence="7" id="KW-0540">Nuclease</keyword>
<comment type="similarity">
    <text evidence="3">Belongs to the RNase Z family.</text>
</comment>
<dbReference type="GO" id="GO:0042781">
    <property type="term" value="F:3'-tRNA processing endoribonuclease activity"/>
    <property type="evidence" value="ECO:0000318"/>
    <property type="project" value="GO_Central"/>
</dbReference>
<dbReference type="PANTHER" id="PTHR12553:SF49">
    <property type="entry name" value="ZINC PHOSPHODIESTERASE ELAC PROTEIN 2"/>
    <property type="match status" value="1"/>
</dbReference>
<evidence type="ECO:0000256" key="5">
    <source>
        <dbReference type="ARBA" id="ARBA00012477"/>
    </source>
</evidence>
<dbReference type="SUPFAM" id="SSF56281">
    <property type="entry name" value="Metallo-hydrolase/oxidoreductase"/>
    <property type="match status" value="2"/>
</dbReference>
<dbReference type="OMA" id="TLFRDEM"/>